<dbReference type="STRING" id="471854.Dfer_1919"/>
<name>C6VW17_DYAFD</name>
<dbReference type="Proteomes" id="UP000002011">
    <property type="component" value="Chromosome"/>
</dbReference>
<dbReference type="EMBL" id="CP001619">
    <property type="protein sequence ID" value="ACT93149.1"/>
    <property type="molecule type" value="Genomic_DNA"/>
</dbReference>
<organism evidence="2 3">
    <name type="scientific">Dyadobacter fermentans (strain ATCC 700827 / DSM 18053 / CIP 107007 / KCTC 52180 / NS114)</name>
    <dbReference type="NCBI Taxonomy" id="471854"/>
    <lineage>
        <taxon>Bacteria</taxon>
        <taxon>Pseudomonadati</taxon>
        <taxon>Bacteroidota</taxon>
        <taxon>Cytophagia</taxon>
        <taxon>Cytophagales</taxon>
        <taxon>Spirosomataceae</taxon>
        <taxon>Dyadobacter</taxon>
    </lineage>
</organism>
<dbReference type="KEGG" id="dfe:Dfer_1919"/>
<accession>C6VW17</accession>
<feature type="region of interest" description="Disordered" evidence="1">
    <location>
        <begin position="159"/>
        <end position="180"/>
    </location>
</feature>
<evidence type="ECO:0000256" key="1">
    <source>
        <dbReference type="SAM" id="MobiDB-lite"/>
    </source>
</evidence>
<dbReference type="InterPro" id="IPR059226">
    <property type="entry name" value="Choice_anch_Q_dom"/>
</dbReference>
<dbReference type="eggNOG" id="COG2353">
    <property type="taxonomic scope" value="Bacteria"/>
</dbReference>
<reference evidence="2 3" key="1">
    <citation type="journal article" date="2009" name="Stand. Genomic Sci.">
        <title>Complete genome sequence of Dyadobacter fermentans type strain (NS114).</title>
        <authorList>
            <person name="Lang E."/>
            <person name="Lapidus A."/>
            <person name="Chertkov O."/>
            <person name="Brettin T."/>
            <person name="Detter J.C."/>
            <person name="Han C."/>
            <person name="Copeland A."/>
            <person name="Glavina Del Rio T."/>
            <person name="Nolan M."/>
            <person name="Chen F."/>
            <person name="Lucas S."/>
            <person name="Tice H."/>
            <person name="Cheng J.F."/>
            <person name="Land M."/>
            <person name="Hauser L."/>
            <person name="Chang Y.J."/>
            <person name="Jeffries C.D."/>
            <person name="Kopitz M."/>
            <person name="Bruce D."/>
            <person name="Goodwin L."/>
            <person name="Pitluck S."/>
            <person name="Ovchinnikova G."/>
            <person name="Pati A."/>
            <person name="Ivanova N."/>
            <person name="Mavrommatis K."/>
            <person name="Chen A."/>
            <person name="Palaniappan K."/>
            <person name="Chain P."/>
            <person name="Bristow J."/>
            <person name="Eisen J.A."/>
            <person name="Markowitz V."/>
            <person name="Hugenholtz P."/>
            <person name="Goker M."/>
            <person name="Rohde M."/>
            <person name="Kyrpides N.C."/>
            <person name="Klenk H.P."/>
        </authorList>
    </citation>
    <scope>NUCLEOTIDE SEQUENCE [LARGE SCALE GENOMIC DNA]</scope>
    <source>
        <strain evidence="3">ATCC 700827 / DSM 18053 / CIP 107007 / KCTC 52180 / NS114</strain>
    </source>
</reference>
<dbReference type="AlphaFoldDB" id="C6VW17"/>
<dbReference type="HOGENOM" id="CLU_902343_0_0_10"/>
<evidence type="ECO:0000313" key="2">
    <source>
        <dbReference type="EMBL" id="ACT93149.1"/>
    </source>
</evidence>
<gene>
    <name evidence="2" type="ordered locus">Dfer_1919</name>
</gene>
<sequence>MINAGLSASNSYATDAAGNFRIQLGSIDIGAYEASNTNPDQGATLATSAQSVQADQNSVGSTVYASGCESLIATVAGVGSEQPVRGNVTARVWVEASQPDGFVKRHYEIFPAENAGSAEGRVTLYFSQEEFNAFNATASKPLPANATDAAGKANLRIEKRGGQSQEGAPDATGLPNTYTGGISTIDPQDSDIIWNADHARWEISFDVKGFSGFFVKTQGGALPVELVSFQAVKEGAVVQLHWETASEVNSETFVIMRSADGKKWSEIGSVAAAQTSNSHLQYKFTDAAPLAGENLYKLKMIDADGTFA</sequence>
<protein>
    <submittedName>
        <fullName evidence="2">Uncharacterized protein</fullName>
    </submittedName>
</protein>
<evidence type="ECO:0000313" key="3">
    <source>
        <dbReference type="Proteomes" id="UP000002011"/>
    </source>
</evidence>
<proteinExistence type="predicted"/>
<keyword evidence="3" id="KW-1185">Reference proteome</keyword>
<dbReference type="NCBIfam" id="NF041518">
    <property type="entry name" value="choice_anch_Q"/>
    <property type="match status" value="1"/>
</dbReference>